<keyword evidence="2" id="KW-1133">Transmembrane helix</keyword>
<gene>
    <name evidence="3" type="ORF">GSOID_T00022723001</name>
</gene>
<dbReference type="EMBL" id="FN656060">
    <property type="protein sequence ID" value="CBY40697.1"/>
    <property type="molecule type" value="Genomic_DNA"/>
</dbReference>
<proteinExistence type="predicted"/>
<protein>
    <submittedName>
        <fullName evidence="3">Uncharacterized protein</fullName>
    </submittedName>
</protein>
<feature type="compositionally biased region" description="Basic and acidic residues" evidence="1">
    <location>
        <begin position="953"/>
        <end position="967"/>
    </location>
</feature>
<feature type="transmembrane region" description="Helical" evidence="2">
    <location>
        <begin position="878"/>
        <end position="901"/>
    </location>
</feature>
<keyword evidence="2" id="KW-0472">Membrane</keyword>
<organism evidence="3">
    <name type="scientific">Oikopleura dioica</name>
    <name type="common">Tunicate</name>
    <dbReference type="NCBI Taxonomy" id="34765"/>
    <lineage>
        <taxon>Eukaryota</taxon>
        <taxon>Metazoa</taxon>
        <taxon>Chordata</taxon>
        <taxon>Tunicata</taxon>
        <taxon>Appendicularia</taxon>
        <taxon>Copelata</taxon>
        <taxon>Oikopleuridae</taxon>
        <taxon>Oikopleura</taxon>
    </lineage>
</organism>
<reference evidence="3" key="1">
    <citation type="journal article" date="2010" name="Science">
        <title>Plasticity of animal genome architecture unmasked by rapid evolution of a pelagic tunicate.</title>
        <authorList>
            <person name="Denoeud F."/>
            <person name="Henriet S."/>
            <person name="Mungpakdee S."/>
            <person name="Aury J.M."/>
            <person name="Da Silva C."/>
            <person name="Brinkmann H."/>
            <person name="Mikhaleva J."/>
            <person name="Olsen L.C."/>
            <person name="Jubin C."/>
            <person name="Canestro C."/>
            <person name="Bouquet J.M."/>
            <person name="Danks G."/>
            <person name="Poulain J."/>
            <person name="Campsteijn C."/>
            <person name="Adamski M."/>
            <person name="Cross I."/>
            <person name="Yadetie F."/>
            <person name="Muffato M."/>
            <person name="Louis A."/>
            <person name="Butcher S."/>
            <person name="Tsagkogeorga G."/>
            <person name="Konrad A."/>
            <person name="Singh S."/>
            <person name="Jensen M.F."/>
            <person name="Cong E.H."/>
            <person name="Eikeseth-Otteraa H."/>
            <person name="Noel B."/>
            <person name="Anthouard V."/>
            <person name="Porcel B.M."/>
            <person name="Kachouri-Lafond R."/>
            <person name="Nishino A."/>
            <person name="Ugolini M."/>
            <person name="Chourrout P."/>
            <person name="Nishida H."/>
            <person name="Aasland R."/>
            <person name="Huzurbazar S."/>
            <person name="Westhof E."/>
            <person name="Delsuc F."/>
            <person name="Lehrach H."/>
            <person name="Reinhardt R."/>
            <person name="Weissenbach J."/>
            <person name="Roy S.W."/>
            <person name="Artiguenave F."/>
            <person name="Postlethwait J.H."/>
            <person name="Manak J.R."/>
            <person name="Thompson E.M."/>
            <person name="Jaillon O."/>
            <person name="Du Pasquier L."/>
            <person name="Boudinot P."/>
            <person name="Liberles D.A."/>
            <person name="Volff J.N."/>
            <person name="Philippe H."/>
            <person name="Lenhard B."/>
            <person name="Roest Crollius H."/>
            <person name="Wincker P."/>
            <person name="Chourrout D."/>
        </authorList>
    </citation>
    <scope>NUCLEOTIDE SEQUENCE [LARGE SCALE GENOMIC DNA]</scope>
</reference>
<dbReference type="Proteomes" id="UP000011014">
    <property type="component" value="Unassembled WGS sequence"/>
</dbReference>
<sequence>MEDKNVFLQTNFSNKNHFHVRIENRNDYPVFIKKGAALAEEVTHMSQHLLNFLIDRKDLPVREQRTHEAEFEKWKKKRDLLTKDIDMSSDIDAAIQNAPIQYAQGLKNILVKYSWNFSRTPSDAGLSRDYVCEIRLEDTKPVFHKPYPIDAHKIEKVDAKLKEMLNAARDGKRSNELRRLSQLLLPAYSKAFSITFPDNMSESRVEHVVMQVSKGSPEYFKLDVTFNDVNASEFKLLSPDVINWNKLDIKDSQHSYVIANIAEAYNKTMVKLLKDNPSYEYTHEKDPLKEFVIDLRWTNNVFEKWRIGGQQRSMDSECVRFKCFEIIAFTNQTIEDVASELERNINGSWSKPAKDVPVITKDNPSTPRLSRRKALRLSFSADSRRKLEHLDDVPISYKTHRETQRTQTTPFPRVEIETTSLVDLTTSIGANLYGESSSDSSSYDEYSSEVDICRGDNCRYRRQVIPLIIAASGMIAGISAGAAIVHHSDNNSKQIKADELLTAKLVDITSKDLEKLQIQITNENRAVDNALRRECETTDQLSQQMFLEQIIDEFDEFKDRLTQEILNLKTRASFRNNRALETVINACTLLNGRNRETACRDFIEITPVKVIEYVPKMDKGHKLSIIIKVEFANPQMEELSQTFNVLSVAVPIGIRNEKYFYLKLITPKLIAYSDKVNKAFSVDNCKTNFLMKSIFCSDKDLFYDKSMDLCASSLVTNEKSKACEHEMIHSKMDCLFSSNKDYVLVAHFHTPNAQSSQTTSIIPVTKVGSQELDHKSNVTVFERLDHTLTITCHSASYSVKGKSREVSEIVDINLENLSPNTFHISDNHFDNILSQLNKTEMINKTDLQEISKEFQYGYKTGNKRVDEMISGVRPFSHIALWVLVLITVGVILLSVFVYSFIATNEILKCLCPALYKRRRRTTVHESTVIPDRLSQEGTMLRELPSHRQAPQVPERRINHSNFRRDQRPQSSRSLQIEERL</sequence>
<keyword evidence="2" id="KW-0812">Transmembrane</keyword>
<evidence type="ECO:0000256" key="1">
    <source>
        <dbReference type="SAM" id="MobiDB-lite"/>
    </source>
</evidence>
<evidence type="ECO:0000256" key="2">
    <source>
        <dbReference type="SAM" id="Phobius"/>
    </source>
</evidence>
<feature type="region of interest" description="Disordered" evidence="1">
    <location>
        <begin position="939"/>
        <end position="980"/>
    </location>
</feature>
<accession>E4YZ19</accession>
<dbReference type="AlphaFoldDB" id="E4YZ19"/>
<name>E4YZ19_OIKDI</name>
<evidence type="ECO:0000313" key="3">
    <source>
        <dbReference type="EMBL" id="CBY40697.1"/>
    </source>
</evidence>